<feature type="domain" description="XPG N-terminal" evidence="3">
    <location>
        <begin position="1"/>
        <end position="96"/>
    </location>
</feature>
<dbReference type="InterPro" id="IPR029060">
    <property type="entry name" value="PIN-like_dom_sf"/>
</dbReference>
<dbReference type="EMBL" id="WJQU01000001">
    <property type="protein sequence ID" value="KAJ6645810.1"/>
    <property type="molecule type" value="Genomic_DNA"/>
</dbReference>
<dbReference type="GO" id="GO:0004518">
    <property type="term" value="F:nuclease activity"/>
    <property type="evidence" value="ECO:0007669"/>
    <property type="project" value="InterPro"/>
</dbReference>
<evidence type="ECO:0000313" key="4">
    <source>
        <dbReference type="EMBL" id="KAJ6645810.1"/>
    </source>
</evidence>
<name>A0A9Q0N8S9_9DIPT</name>
<comment type="caution">
    <text evidence="4">The sequence shown here is derived from an EMBL/GenBank/DDBJ whole genome shotgun (WGS) entry which is preliminary data.</text>
</comment>
<evidence type="ECO:0000256" key="2">
    <source>
        <dbReference type="SAM" id="MobiDB-lite"/>
    </source>
</evidence>
<proteinExistence type="inferred from homology"/>
<dbReference type="AlphaFoldDB" id="A0A9Q0N8S9"/>
<feature type="region of interest" description="Disordered" evidence="2">
    <location>
        <begin position="348"/>
        <end position="372"/>
    </location>
</feature>
<dbReference type="SUPFAM" id="SSF88723">
    <property type="entry name" value="PIN domain-like"/>
    <property type="match status" value="1"/>
</dbReference>
<evidence type="ECO:0000313" key="5">
    <source>
        <dbReference type="Proteomes" id="UP001151699"/>
    </source>
</evidence>
<reference evidence="4" key="1">
    <citation type="submission" date="2022-07" db="EMBL/GenBank/DDBJ databases">
        <authorList>
            <person name="Trinca V."/>
            <person name="Uliana J.V.C."/>
            <person name="Torres T.T."/>
            <person name="Ward R.J."/>
            <person name="Monesi N."/>
        </authorList>
    </citation>
    <scope>NUCLEOTIDE SEQUENCE</scope>
    <source>
        <strain evidence="4">HSMRA1968</strain>
        <tissue evidence="4">Whole embryos</tissue>
    </source>
</reference>
<dbReference type="CDD" id="cd18676">
    <property type="entry name" value="PIN_asteroid-like"/>
    <property type="match status" value="1"/>
</dbReference>
<accession>A0A9Q0N8S9</accession>
<sequence length="788" mass="91338">MGVRGLTSYIAENAEKYLEPYELHDCDLVIDGDSLASNLYSWHSQCNSAFGGDYDQYSRCVVNFFGMLEKCNVTPYVLLDGGYERKKLETVRQRLRSKIAAVKHINPFHCIPLYPLMLREVFVEAVRSTGCRVMRCLFEADDEVSMLARKLNCPVLSYDSDFYIHNVRYIPSITLTFRVHKKKIPKKIRNNKSTETEETPSSYCYLDCAIYTVSNLVRNELNKEMLPLFATLLGNDYINGSMFRKFYVNVSLKNIGKRYSPQQRRIIALLRWLKDETIESAITKVLSRFAKEKRPWMLQQIVVAMGGYNRENSLAYKFFQIDDMCTSEPPCDSVESFYQTSLDMIVDTEDEDEEEEGYCESGSDEDMDCNEEESDKDLIEDGEECTTASIEEAPVPDATTPSFEPPDWVTQKFIAAELPRFIMDLLHLKLYVNSPQIENFLLNDSNAIALPILRLIFTLLHHPEPKHFHYLTRVLRISNVHSKKIETIPLREPFDPMVAKNFQIFEEIFQNFDRNLSTIANFPENLKLFVLAMIYLSEKNRKLTSPFYHSLLIGWLLLSKVDEDIKPATRDSGSLHKKFGSILDATPDEIEIDDEITIESITINDSVFFLRNVISLFEISDKMRRKHTEFSSTIVHQFSEFQAIVFNLNCLNSLVNKPFEPIMVSKSFNGTFLYNMYVNLRDRPNIDHYIRHHVFRDCSRYYSFYSGIVNTCQSVISCLTEASDKSKKGKATRNFRRNLRKQKLKTTGYQEEKLSVEAFDDVDSEDSEVEFSDSNNKFATLLNFRKVL</sequence>
<evidence type="ECO:0000259" key="3">
    <source>
        <dbReference type="Pfam" id="PF00752"/>
    </source>
</evidence>
<dbReference type="InterPro" id="IPR006085">
    <property type="entry name" value="XPG_DNA_repair_N"/>
</dbReference>
<dbReference type="Gene3D" id="3.40.50.1010">
    <property type="entry name" value="5'-nuclease"/>
    <property type="match status" value="1"/>
</dbReference>
<keyword evidence="5" id="KW-1185">Reference proteome</keyword>
<dbReference type="InterPro" id="IPR026832">
    <property type="entry name" value="Asteroid"/>
</dbReference>
<evidence type="ECO:0000256" key="1">
    <source>
        <dbReference type="ARBA" id="ARBA00007398"/>
    </source>
</evidence>
<dbReference type="PANTHER" id="PTHR15665:SF1">
    <property type="entry name" value="PROTEIN ASTEROID HOMOLOG 1"/>
    <property type="match status" value="1"/>
</dbReference>
<protein>
    <submittedName>
        <fullName evidence="4">Protein asteroid</fullName>
    </submittedName>
</protein>
<gene>
    <name evidence="4" type="primary">ast_1</name>
    <name evidence="4" type="ORF">Bhyg_01019</name>
</gene>
<comment type="similarity">
    <text evidence="1">Belongs to the asteroid family.</text>
</comment>
<dbReference type="PANTHER" id="PTHR15665">
    <property type="entry name" value="ASTEROID PROTEIN"/>
    <property type="match status" value="1"/>
</dbReference>
<dbReference type="Proteomes" id="UP001151699">
    <property type="component" value="Chromosome A"/>
</dbReference>
<dbReference type="Pfam" id="PF00752">
    <property type="entry name" value="XPG_N"/>
    <property type="match status" value="1"/>
</dbReference>
<organism evidence="4 5">
    <name type="scientific">Pseudolycoriella hygida</name>
    <dbReference type="NCBI Taxonomy" id="35572"/>
    <lineage>
        <taxon>Eukaryota</taxon>
        <taxon>Metazoa</taxon>
        <taxon>Ecdysozoa</taxon>
        <taxon>Arthropoda</taxon>
        <taxon>Hexapoda</taxon>
        <taxon>Insecta</taxon>
        <taxon>Pterygota</taxon>
        <taxon>Neoptera</taxon>
        <taxon>Endopterygota</taxon>
        <taxon>Diptera</taxon>
        <taxon>Nematocera</taxon>
        <taxon>Sciaroidea</taxon>
        <taxon>Sciaridae</taxon>
        <taxon>Pseudolycoriella</taxon>
    </lineage>
</organism>
<dbReference type="OrthoDB" id="25987at2759"/>